<dbReference type="AlphaFoldDB" id="A0A1X7T1W1"/>
<evidence type="ECO:0008006" key="2">
    <source>
        <dbReference type="Google" id="ProtNLM"/>
    </source>
</evidence>
<dbReference type="EnsemblMetazoa" id="Aqu2.1.08417_001">
    <property type="protein sequence ID" value="Aqu2.1.08417_001"/>
    <property type="gene ID" value="Aqu2.1.08417"/>
</dbReference>
<dbReference type="SUPFAM" id="SSF55961">
    <property type="entry name" value="Bet v1-like"/>
    <property type="match status" value="1"/>
</dbReference>
<dbReference type="InterPro" id="IPR023393">
    <property type="entry name" value="START-like_dom_sf"/>
</dbReference>
<dbReference type="Gene3D" id="3.30.530.20">
    <property type="match status" value="1"/>
</dbReference>
<organism evidence="1">
    <name type="scientific">Amphimedon queenslandica</name>
    <name type="common">Sponge</name>
    <dbReference type="NCBI Taxonomy" id="400682"/>
    <lineage>
        <taxon>Eukaryota</taxon>
        <taxon>Metazoa</taxon>
        <taxon>Porifera</taxon>
        <taxon>Demospongiae</taxon>
        <taxon>Heteroscleromorpha</taxon>
        <taxon>Haplosclerida</taxon>
        <taxon>Niphatidae</taxon>
        <taxon>Amphimedon</taxon>
    </lineage>
</organism>
<evidence type="ECO:0000313" key="1">
    <source>
        <dbReference type="EnsemblMetazoa" id="Aqu2.1.08417_001"/>
    </source>
</evidence>
<accession>A0A1X7T1W1</accession>
<sequence length="90" mass="10245">MTSGWVIEPYHYKEKLLTKVMYLVQVDMGGVPATLVNIVSRRQPLAVAYLRDYLETTSLNSNRNGRESRPSLLIGTDSPSDLTMMYKTYV</sequence>
<dbReference type="InParanoid" id="A0A1X7T1W1"/>
<reference evidence="1" key="1">
    <citation type="submission" date="2017-05" db="UniProtKB">
        <authorList>
            <consortium name="EnsemblMetazoa"/>
        </authorList>
    </citation>
    <scope>IDENTIFICATION</scope>
</reference>
<dbReference type="STRING" id="400682.A0A1X7T1W1"/>
<name>A0A1X7T1W1_AMPQE</name>
<proteinExistence type="predicted"/>
<protein>
    <recommendedName>
        <fullName evidence="2">START domain-containing protein</fullName>
    </recommendedName>
</protein>